<comment type="caution">
    <text evidence="8">Lacks conserved residue(s) required for the propagation of feature annotation.</text>
</comment>
<feature type="binding site" evidence="8">
    <location>
        <position position="356"/>
    </location>
    <ligand>
        <name>Zn(2+)</name>
        <dbReference type="ChEBI" id="CHEBI:29105"/>
        <note>catalytic</note>
    </ligand>
</feature>
<evidence type="ECO:0000256" key="2">
    <source>
        <dbReference type="ARBA" id="ARBA00022723"/>
    </source>
</evidence>
<dbReference type="InterPro" id="IPR041645">
    <property type="entry name" value="ADAMTS_CR_2"/>
</dbReference>
<keyword evidence="6" id="KW-1015">Disulfide bond</keyword>
<dbReference type="Pfam" id="PF01421">
    <property type="entry name" value="Reprolysin"/>
    <property type="match status" value="1"/>
</dbReference>
<dbReference type="PROSITE" id="PS50215">
    <property type="entry name" value="ADAM_MEPRO"/>
    <property type="match status" value="1"/>
</dbReference>
<keyword evidence="5" id="KW-0482">Metalloprotease</keyword>
<dbReference type="AlphaFoldDB" id="A0AAQ4FIW3"/>
<comment type="caution">
    <text evidence="11">The sequence shown here is derived from an EMBL/GenBank/DDBJ whole genome shotgun (WGS) entry which is preliminary data.</text>
</comment>
<evidence type="ECO:0000313" key="12">
    <source>
        <dbReference type="Proteomes" id="UP001321473"/>
    </source>
</evidence>
<dbReference type="GO" id="GO:0046872">
    <property type="term" value="F:metal ion binding"/>
    <property type="evidence" value="ECO:0007669"/>
    <property type="project" value="UniProtKB-KW"/>
</dbReference>
<evidence type="ECO:0000313" key="11">
    <source>
        <dbReference type="EMBL" id="KAK8786651.1"/>
    </source>
</evidence>
<evidence type="ECO:0000256" key="1">
    <source>
        <dbReference type="ARBA" id="ARBA00022670"/>
    </source>
</evidence>
<dbReference type="Gene3D" id="3.40.390.10">
    <property type="entry name" value="Collagenase (Catalytic Domain)"/>
    <property type="match status" value="1"/>
</dbReference>
<keyword evidence="2 8" id="KW-0479">Metal-binding</keyword>
<protein>
    <recommendedName>
        <fullName evidence="10">Peptidase M12B domain-containing protein</fullName>
    </recommendedName>
</protein>
<evidence type="ECO:0000256" key="6">
    <source>
        <dbReference type="ARBA" id="ARBA00023157"/>
    </source>
</evidence>
<dbReference type="Pfam" id="PF17771">
    <property type="entry name" value="ADAMTS_CR_2"/>
    <property type="match status" value="1"/>
</dbReference>
<gene>
    <name evidence="11" type="ORF">V5799_023573</name>
</gene>
<dbReference type="SUPFAM" id="SSF55486">
    <property type="entry name" value="Metalloproteases ('zincins'), catalytic domain"/>
    <property type="match status" value="1"/>
</dbReference>
<evidence type="ECO:0000256" key="7">
    <source>
        <dbReference type="ARBA" id="ARBA00023180"/>
    </source>
</evidence>
<keyword evidence="4 8" id="KW-0862">Zinc</keyword>
<keyword evidence="7" id="KW-0325">Glycoprotein</keyword>
<dbReference type="Gene3D" id="3.40.1620.60">
    <property type="match status" value="1"/>
</dbReference>
<proteinExistence type="predicted"/>
<sequence length="545" mass="58907">MAASDERVMLRPAAHLASSMLARRWLPAVCASLHILALLLLLLIGSCAVQASDAATQLAEVTFLPGILLVRTGDRRLSVPLRRKRAAVESFPGGAASMTNCTYEGRVYEQGARTTGRAVVTACPGELHVHALIITPSGEALSLEPSQRTGDVSVGEDGRLGGSEHVVRREAPTSKLLTSWNKPSTRRRRAVKAAATSRERAIELAVFVDAALANGMPSEKALNTRLTAVLEQVQLVLEYRSLSRPIKLDIVNLELVDSKRGPSTASGDIDSYLDNFCMWQCSRKQLAARQGLGTWDHAMMLSGLDLHKGNNSRVLGLAWVNGMCRCRYSCTLSEARSLEAALVVAHELGHSLGMHHDGPPDNRCNPDRYIMSARTGAGKTSWSTCSGQYLEDFLSSRTSSCLASRSSQPVAELEGQPLPGQLYSADAQCKLALGSDYSAYTSSRSPFNDVCRELWCLEGSWASPAHPALDGTTCAKGKHCREGSCVVRPAGQESDGTGSSTRRTTRSTTTTTTSAAVPATPPRRSTLDIINNIWNRYFGGFRNWF</sequence>
<evidence type="ECO:0000256" key="5">
    <source>
        <dbReference type="ARBA" id="ARBA00023049"/>
    </source>
</evidence>
<dbReference type="PANTHER" id="PTHR11905">
    <property type="entry name" value="ADAM A DISINTEGRIN AND METALLOPROTEASE DOMAIN"/>
    <property type="match status" value="1"/>
</dbReference>
<feature type="domain" description="Peptidase M12B" evidence="10">
    <location>
        <begin position="200"/>
        <end position="406"/>
    </location>
</feature>
<accession>A0AAQ4FIW3</accession>
<dbReference type="GO" id="GO:0006508">
    <property type="term" value="P:proteolysis"/>
    <property type="evidence" value="ECO:0007669"/>
    <property type="project" value="UniProtKB-KW"/>
</dbReference>
<feature type="binding site" evidence="8">
    <location>
        <position position="350"/>
    </location>
    <ligand>
        <name>Zn(2+)</name>
        <dbReference type="ChEBI" id="CHEBI:29105"/>
        <note>catalytic</note>
    </ligand>
</feature>
<evidence type="ECO:0000256" key="9">
    <source>
        <dbReference type="SAM" id="MobiDB-lite"/>
    </source>
</evidence>
<dbReference type="Proteomes" id="UP001321473">
    <property type="component" value="Unassembled WGS sequence"/>
</dbReference>
<name>A0AAQ4FIW3_AMBAM</name>
<feature type="binding site" evidence="8">
    <location>
        <position position="346"/>
    </location>
    <ligand>
        <name>Zn(2+)</name>
        <dbReference type="ChEBI" id="CHEBI:29105"/>
        <note>catalytic</note>
    </ligand>
</feature>
<feature type="active site" evidence="8">
    <location>
        <position position="347"/>
    </location>
</feature>
<evidence type="ECO:0000256" key="4">
    <source>
        <dbReference type="ARBA" id="ARBA00022833"/>
    </source>
</evidence>
<keyword evidence="3" id="KW-0378">Hydrolase</keyword>
<dbReference type="PANTHER" id="PTHR11905:SF159">
    <property type="entry name" value="ADAM METALLOPROTEASE"/>
    <property type="match status" value="1"/>
</dbReference>
<keyword evidence="12" id="KW-1185">Reference proteome</keyword>
<dbReference type="GO" id="GO:0004222">
    <property type="term" value="F:metalloendopeptidase activity"/>
    <property type="evidence" value="ECO:0007669"/>
    <property type="project" value="InterPro"/>
</dbReference>
<keyword evidence="1" id="KW-0645">Protease</keyword>
<dbReference type="EMBL" id="JARKHS020002547">
    <property type="protein sequence ID" value="KAK8786651.1"/>
    <property type="molecule type" value="Genomic_DNA"/>
</dbReference>
<feature type="region of interest" description="Disordered" evidence="9">
    <location>
        <begin position="491"/>
        <end position="522"/>
    </location>
</feature>
<dbReference type="InterPro" id="IPR024079">
    <property type="entry name" value="MetalloPept_cat_dom_sf"/>
</dbReference>
<reference evidence="11 12" key="1">
    <citation type="journal article" date="2023" name="Arcadia Sci">
        <title>De novo assembly of a long-read Amblyomma americanum tick genome.</title>
        <authorList>
            <person name="Chou S."/>
            <person name="Poskanzer K.E."/>
            <person name="Rollins M."/>
            <person name="Thuy-Boun P.S."/>
        </authorList>
    </citation>
    <scope>NUCLEOTIDE SEQUENCE [LARGE SCALE GENOMIC DNA]</scope>
    <source>
        <strain evidence="11">F_SG_1</strain>
        <tissue evidence="11">Salivary glands</tissue>
    </source>
</reference>
<evidence type="ECO:0000256" key="8">
    <source>
        <dbReference type="PROSITE-ProRule" id="PRU00276"/>
    </source>
</evidence>
<evidence type="ECO:0000256" key="3">
    <source>
        <dbReference type="ARBA" id="ARBA00022801"/>
    </source>
</evidence>
<dbReference type="InterPro" id="IPR001590">
    <property type="entry name" value="Peptidase_M12B"/>
</dbReference>
<evidence type="ECO:0000259" key="10">
    <source>
        <dbReference type="PROSITE" id="PS50215"/>
    </source>
</evidence>
<organism evidence="11 12">
    <name type="scientific">Amblyomma americanum</name>
    <name type="common">Lone star tick</name>
    <dbReference type="NCBI Taxonomy" id="6943"/>
    <lineage>
        <taxon>Eukaryota</taxon>
        <taxon>Metazoa</taxon>
        <taxon>Ecdysozoa</taxon>
        <taxon>Arthropoda</taxon>
        <taxon>Chelicerata</taxon>
        <taxon>Arachnida</taxon>
        <taxon>Acari</taxon>
        <taxon>Parasitiformes</taxon>
        <taxon>Ixodida</taxon>
        <taxon>Ixodoidea</taxon>
        <taxon>Ixodidae</taxon>
        <taxon>Amblyomminae</taxon>
        <taxon>Amblyomma</taxon>
    </lineage>
</organism>
<feature type="compositionally biased region" description="Low complexity" evidence="9">
    <location>
        <begin position="499"/>
        <end position="522"/>
    </location>
</feature>